<dbReference type="PANTHER" id="PTHR11066">
    <property type="entry name" value="ACYL-COA THIOESTERASE"/>
    <property type="match status" value="1"/>
</dbReference>
<name>A0A0H4VZ64_9SPHN</name>
<dbReference type="AlphaFoldDB" id="A0A0H4VZ64"/>
<dbReference type="GO" id="GO:0047617">
    <property type="term" value="F:fatty acyl-CoA hydrolase activity"/>
    <property type="evidence" value="ECO:0007669"/>
    <property type="project" value="UniProtKB-EC"/>
</dbReference>
<evidence type="ECO:0000256" key="5">
    <source>
        <dbReference type="ARBA" id="ARBA00038894"/>
    </source>
</evidence>
<dbReference type="GO" id="GO:0006637">
    <property type="term" value="P:acyl-CoA metabolic process"/>
    <property type="evidence" value="ECO:0007669"/>
    <property type="project" value="InterPro"/>
</dbReference>
<proteinExistence type="inferred from homology"/>
<reference evidence="12" key="2">
    <citation type="submission" date="2015-04" db="EMBL/GenBank/DDBJ databases">
        <title>The complete genome sequence of Erythrobacter sp. s21-N3.</title>
        <authorList>
            <person name="Zhuang L."/>
            <person name="Liu Y."/>
            <person name="Shao Z."/>
        </authorList>
    </citation>
    <scope>NUCLEOTIDE SEQUENCE [LARGE SCALE GENOMIC DNA]</scope>
    <source>
        <strain evidence="12">s21-N3</strain>
    </source>
</reference>
<dbReference type="InterPro" id="IPR025652">
    <property type="entry name" value="TesB_C"/>
</dbReference>
<keyword evidence="12" id="KW-1185">Reference proteome</keyword>
<protein>
    <recommendedName>
        <fullName evidence="7">Acyl-CoA thioesterase 2</fullName>
        <ecNumber evidence="5">3.1.2.20</ecNumber>
    </recommendedName>
    <alternativeName>
        <fullName evidence="8">Thioesterase II</fullName>
    </alternativeName>
</protein>
<accession>A0A0H4VZ64</accession>
<comment type="similarity">
    <text evidence="1">Belongs to the C/M/P thioester hydrolase family.</text>
</comment>
<evidence type="ECO:0000313" key="12">
    <source>
        <dbReference type="Proteomes" id="UP000059113"/>
    </source>
</evidence>
<evidence type="ECO:0000256" key="1">
    <source>
        <dbReference type="ARBA" id="ARBA00006538"/>
    </source>
</evidence>
<evidence type="ECO:0000256" key="6">
    <source>
        <dbReference type="ARBA" id="ARBA00050943"/>
    </source>
</evidence>
<reference evidence="11 12" key="1">
    <citation type="journal article" date="2015" name="Int. J. Syst. Evol. Microbiol.">
        <title>Erythrobacter atlanticus sp. nov., a bacterium from ocean sediment able to degrade polycyclic aromatic hydrocarbons.</title>
        <authorList>
            <person name="Zhuang L."/>
            <person name="Liu Y."/>
            <person name="Wang L."/>
            <person name="Wang W."/>
            <person name="Shao Z."/>
        </authorList>
    </citation>
    <scope>NUCLEOTIDE SEQUENCE [LARGE SCALE GENOMIC DNA]</scope>
    <source>
        <strain evidence="12">s21-N3</strain>
    </source>
</reference>
<keyword evidence="3" id="KW-0378">Hydrolase</keyword>
<dbReference type="GO" id="GO:0009062">
    <property type="term" value="P:fatty acid catabolic process"/>
    <property type="evidence" value="ECO:0007669"/>
    <property type="project" value="TreeGrafter"/>
</dbReference>
<evidence type="ECO:0000313" key="11">
    <source>
        <dbReference type="EMBL" id="AKQ42483.1"/>
    </source>
</evidence>
<dbReference type="CDD" id="cd03444">
    <property type="entry name" value="Thioesterase_II_repeat1"/>
    <property type="match status" value="1"/>
</dbReference>
<comment type="catalytic activity">
    <reaction evidence="6">
        <text>a fatty acyl-CoA + H2O = a fatty acid + CoA + H(+)</text>
        <dbReference type="Rhea" id="RHEA:16781"/>
        <dbReference type="ChEBI" id="CHEBI:15377"/>
        <dbReference type="ChEBI" id="CHEBI:15378"/>
        <dbReference type="ChEBI" id="CHEBI:28868"/>
        <dbReference type="ChEBI" id="CHEBI:57287"/>
        <dbReference type="ChEBI" id="CHEBI:77636"/>
        <dbReference type="EC" id="3.1.2.20"/>
    </reaction>
    <physiologicalReaction direction="left-to-right" evidence="6">
        <dbReference type="Rhea" id="RHEA:16782"/>
    </physiologicalReaction>
</comment>
<gene>
    <name evidence="11" type="ORF">CP97_11270</name>
</gene>
<evidence type="ECO:0000259" key="10">
    <source>
        <dbReference type="Pfam" id="PF13622"/>
    </source>
</evidence>
<dbReference type="Proteomes" id="UP000059113">
    <property type="component" value="Chromosome"/>
</dbReference>
<dbReference type="OrthoDB" id="9781019at2"/>
<dbReference type="STRING" id="1648404.CP97_11270"/>
<dbReference type="InterPro" id="IPR042171">
    <property type="entry name" value="Acyl-CoA_hotdog"/>
</dbReference>
<dbReference type="InterPro" id="IPR003703">
    <property type="entry name" value="Acyl_CoA_thio"/>
</dbReference>
<evidence type="ECO:0000256" key="3">
    <source>
        <dbReference type="ARBA" id="ARBA00022801"/>
    </source>
</evidence>
<dbReference type="PANTHER" id="PTHR11066:SF34">
    <property type="entry name" value="ACYL-COENZYME A THIOESTERASE 8"/>
    <property type="match status" value="1"/>
</dbReference>
<dbReference type="PATRIC" id="fig|1648404.4.peg.2346"/>
<dbReference type="SUPFAM" id="SSF54637">
    <property type="entry name" value="Thioesterase/thiol ester dehydrase-isomerase"/>
    <property type="match status" value="2"/>
</dbReference>
<dbReference type="FunFam" id="2.40.160.210:FF:000001">
    <property type="entry name" value="Acyl-CoA thioesterase II"/>
    <property type="match status" value="1"/>
</dbReference>
<dbReference type="EC" id="3.1.2.20" evidence="5"/>
<evidence type="ECO:0000256" key="4">
    <source>
        <dbReference type="ARBA" id="ARBA00023098"/>
    </source>
</evidence>
<evidence type="ECO:0000259" key="9">
    <source>
        <dbReference type="Pfam" id="PF02551"/>
    </source>
</evidence>
<evidence type="ECO:0000256" key="8">
    <source>
        <dbReference type="ARBA" id="ARBA00079653"/>
    </source>
</evidence>
<dbReference type="KEGG" id="ery:CP97_11270"/>
<dbReference type="Pfam" id="PF02551">
    <property type="entry name" value="Acyl_CoA_thio"/>
    <property type="match status" value="1"/>
</dbReference>
<dbReference type="Pfam" id="PF13622">
    <property type="entry name" value="4HBT_3"/>
    <property type="match status" value="1"/>
</dbReference>
<comment type="subunit">
    <text evidence="2">Homotetramer.</text>
</comment>
<dbReference type="Gene3D" id="2.40.160.210">
    <property type="entry name" value="Acyl-CoA thioesterase, double hotdog domain"/>
    <property type="match status" value="1"/>
</dbReference>
<organism evidence="11 12">
    <name type="scientific">Aurantiacibacter atlanticus</name>
    <dbReference type="NCBI Taxonomy" id="1648404"/>
    <lineage>
        <taxon>Bacteria</taxon>
        <taxon>Pseudomonadati</taxon>
        <taxon>Pseudomonadota</taxon>
        <taxon>Alphaproteobacteria</taxon>
        <taxon>Sphingomonadales</taxon>
        <taxon>Erythrobacteraceae</taxon>
        <taxon>Aurantiacibacter</taxon>
    </lineage>
</organism>
<feature type="domain" description="Acyl-CoA thioesterase 2 C-terminal" evidence="9">
    <location>
        <begin position="190"/>
        <end position="293"/>
    </location>
</feature>
<sequence length="297" mass="33250">MDAFPEKKPTPERIVADLVFLLDLEATGPDIFIGRRRPDGTGRVFGGQAIAQALGAASRTVDQDRPVHSLHAYFLRSGSDELPIEYRVKRDLDGRSFSNRRVVASQQGKPILNFVASFQKVVEGPGHQHPAMPDVLPPEDLVPDAVIRREMAEALPEGRIKQFLERPLPVDFRSVEPRDWQSPQSREPVSNVWFRTISPLPTDLAVHRAVLAYVSDFQLLATAIQPSGKALHQGKVKGASLDHAVWFHEDFSLDEWLLFRTDSPWSGHARGFSRGEIFSRDGRLVASVTQEGMLRHL</sequence>
<evidence type="ECO:0000256" key="2">
    <source>
        <dbReference type="ARBA" id="ARBA00011881"/>
    </source>
</evidence>
<dbReference type="RefSeq" id="WP_048886017.1">
    <property type="nucleotide sequence ID" value="NZ_CP011310.1"/>
</dbReference>
<feature type="domain" description="Acyl-CoA thioesterase-like N-terminal HotDog" evidence="10">
    <location>
        <begin position="42"/>
        <end position="119"/>
    </location>
</feature>
<dbReference type="InterPro" id="IPR049449">
    <property type="entry name" value="TesB_ACOT8-like_N"/>
</dbReference>
<dbReference type="InterPro" id="IPR029069">
    <property type="entry name" value="HotDog_dom_sf"/>
</dbReference>
<dbReference type="CDD" id="cd03445">
    <property type="entry name" value="Thioesterase_II_repeat2"/>
    <property type="match status" value="1"/>
</dbReference>
<evidence type="ECO:0000256" key="7">
    <source>
        <dbReference type="ARBA" id="ARBA00071120"/>
    </source>
</evidence>
<dbReference type="EMBL" id="CP011310">
    <property type="protein sequence ID" value="AKQ42483.1"/>
    <property type="molecule type" value="Genomic_DNA"/>
</dbReference>
<keyword evidence="4" id="KW-0443">Lipid metabolism</keyword>